<protein>
    <submittedName>
        <fullName evidence="1">Uncharacterized protein</fullName>
    </submittedName>
</protein>
<dbReference type="EMBL" id="AM422018">
    <property type="protein sequence ID" value="CAM12065.1"/>
    <property type="molecule type" value="Genomic_DNA"/>
</dbReference>
<dbReference type="KEGG" id="pal:PA0731"/>
<proteinExistence type="predicted"/>
<sequence length="117" mass="13802">MSNSDNPKKFIYSFDKNLTILSYFEKNSTKKLFKNILFPLNYAISHNSFSDVFNNKSNRFHKIKPEKLKKKFSNILSKANDNEVCQLAINKQKRLLGIIINRIFYIIGYDSQHKVYS</sequence>
<dbReference type="Proteomes" id="UP000008323">
    <property type="component" value="Chromosome"/>
</dbReference>
<accession>B1VAU2</accession>
<gene>
    <name evidence="1" type="ordered locus">PA0731</name>
</gene>
<evidence type="ECO:0000313" key="1">
    <source>
        <dbReference type="EMBL" id="CAM12065.1"/>
    </source>
</evidence>
<name>B1VAU2_PHYAS</name>
<evidence type="ECO:0000313" key="2">
    <source>
        <dbReference type="Proteomes" id="UP000008323"/>
    </source>
</evidence>
<organism evidence="1 2">
    <name type="scientific">Phytoplasma australiense</name>
    <dbReference type="NCBI Taxonomy" id="59748"/>
    <lineage>
        <taxon>Bacteria</taxon>
        <taxon>Bacillati</taxon>
        <taxon>Mycoplasmatota</taxon>
        <taxon>Mollicutes</taxon>
        <taxon>Acholeplasmatales</taxon>
        <taxon>Acholeplasmataceae</taxon>
        <taxon>Candidatus Phytoplasma</taxon>
        <taxon>16SrXII (Stolbur group)</taxon>
    </lineage>
</organism>
<reference evidence="1 2" key="1">
    <citation type="journal article" date="2008" name="J. Bacteriol.">
        <title>Comparative genome analysis of 'Candidatus Phytoplasma australiense' (subgroup tuf-Australia I; rp-A) and 'Ca. Phytoplasma asteris' strains OY-M and AY-WB.</title>
        <authorList>
            <person name="Tran-Nguyen L.T."/>
            <person name="Kube M."/>
            <person name="Schneider B."/>
            <person name="Reinhardt R."/>
            <person name="Gibb K.S."/>
        </authorList>
    </citation>
    <scope>NUCLEOTIDE SEQUENCE [LARGE SCALE GENOMIC DNA]</scope>
</reference>
<dbReference type="AlphaFoldDB" id="B1VAU2"/>